<evidence type="ECO:0000313" key="3">
    <source>
        <dbReference type="Proteomes" id="UP000045706"/>
    </source>
</evidence>
<accession>A0A0G4NR74</accession>
<evidence type="ECO:0000256" key="1">
    <source>
        <dbReference type="SAM" id="MobiDB-lite"/>
    </source>
</evidence>
<evidence type="ECO:0000313" key="2">
    <source>
        <dbReference type="EMBL" id="CRK48945.1"/>
    </source>
</evidence>
<dbReference type="Proteomes" id="UP000045706">
    <property type="component" value="Unassembled WGS sequence"/>
</dbReference>
<feature type="region of interest" description="Disordered" evidence="1">
    <location>
        <begin position="1"/>
        <end position="24"/>
    </location>
</feature>
<dbReference type="EMBL" id="CVQI01038118">
    <property type="protein sequence ID" value="CRK48945.1"/>
    <property type="molecule type" value="Genomic_DNA"/>
</dbReference>
<protein>
    <submittedName>
        <fullName evidence="2">Uncharacterized protein</fullName>
    </submittedName>
</protein>
<name>A0A0G4NR74_VERLO</name>
<gene>
    <name evidence="2" type="ORF">BN1723_020703</name>
</gene>
<dbReference type="AlphaFoldDB" id="A0A0G4NR74"/>
<sequence length="24" mass="2601">HGRLQQCRPGRQGRPFGSHQGGPS</sequence>
<reference evidence="3" key="1">
    <citation type="submission" date="2015-05" db="EMBL/GenBank/DDBJ databases">
        <authorList>
            <person name="Fogelqvist Johan"/>
        </authorList>
    </citation>
    <scope>NUCLEOTIDE SEQUENCE [LARGE SCALE GENOMIC DNA]</scope>
</reference>
<organism evidence="2 3">
    <name type="scientific">Verticillium longisporum</name>
    <name type="common">Verticillium dahliae var. longisporum</name>
    <dbReference type="NCBI Taxonomy" id="100787"/>
    <lineage>
        <taxon>Eukaryota</taxon>
        <taxon>Fungi</taxon>
        <taxon>Dikarya</taxon>
        <taxon>Ascomycota</taxon>
        <taxon>Pezizomycotina</taxon>
        <taxon>Sordariomycetes</taxon>
        <taxon>Hypocreomycetidae</taxon>
        <taxon>Glomerellales</taxon>
        <taxon>Plectosphaerellaceae</taxon>
        <taxon>Verticillium</taxon>
    </lineage>
</organism>
<proteinExistence type="predicted"/>
<feature type="non-terminal residue" evidence="2">
    <location>
        <position position="1"/>
    </location>
</feature>